<evidence type="ECO:0000256" key="5">
    <source>
        <dbReference type="ARBA" id="ARBA00022833"/>
    </source>
</evidence>
<name>A0A1W2AVK0_9HYPH</name>
<evidence type="ECO:0000256" key="7">
    <source>
        <dbReference type="RuleBase" id="RU003435"/>
    </source>
</evidence>
<dbReference type="Gene3D" id="1.10.1370.40">
    <property type="match status" value="1"/>
</dbReference>
<keyword evidence="6 7" id="KW-0482">Metalloprotease</keyword>
<dbReference type="GO" id="GO:0005829">
    <property type="term" value="C:cytosol"/>
    <property type="evidence" value="ECO:0007669"/>
    <property type="project" value="TreeGrafter"/>
</dbReference>
<evidence type="ECO:0000313" key="9">
    <source>
        <dbReference type="EMBL" id="SMC64580.1"/>
    </source>
</evidence>
<keyword evidence="10" id="KW-1185">Reference proteome</keyword>
<dbReference type="InterPro" id="IPR034005">
    <property type="entry name" value="M3A_DCP"/>
</dbReference>
<dbReference type="PANTHER" id="PTHR43660:SF1">
    <property type="entry name" value="DIPEPTIDYL CARBOXYPEPTIDASE"/>
    <property type="match status" value="1"/>
</dbReference>
<dbReference type="InterPro" id="IPR024077">
    <property type="entry name" value="Neurolysin/TOP_dom2"/>
</dbReference>
<keyword evidence="4 7" id="KW-0378">Hydrolase</keyword>
<dbReference type="Pfam" id="PF01432">
    <property type="entry name" value="Peptidase_M3"/>
    <property type="match status" value="1"/>
</dbReference>
<organism evidence="9 10">
    <name type="scientific">Fulvimarina manganoxydans</name>
    <dbReference type="NCBI Taxonomy" id="937218"/>
    <lineage>
        <taxon>Bacteria</taxon>
        <taxon>Pseudomonadati</taxon>
        <taxon>Pseudomonadota</taxon>
        <taxon>Alphaproteobacteria</taxon>
        <taxon>Hyphomicrobiales</taxon>
        <taxon>Aurantimonadaceae</taxon>
        <taxon>Fulvimarina</taxon>
    </lineage>
</organism>
<evidence type="ECO:0000256" key="4">
    <source>
        <dbReference type="ARBA" id="ARBA00022801"/>
    </source>
</evidence>
<dbReference type="STRING" id="937218.SAMN06297251_105107"/>
<dbReference type="RefSeq" id="WP_084409539.1">
    <property type="nucleotide sequence ID" value="NZ_FWXR01000005.1"/>
</dbReference>
<gene>
    <name evidence="9" type="ORF">SAMN06297251_105107</name>
</gene>
<dbReference type="GO" id="GO:0004222">
    <property type="term" value="F:metalloendopeptidase activity"/>
    <property type="evidence" value="ECO:0007669"/>
    <property type="project" value="InterPro"/>
</dbReference>
<evidence type="ECO:0000313" key="10">
    <source>
        <dbReference type="Proteomes" id="UP000192656"/>
    </source>
</evidence>
<accession>A0A1W2AVK0</accession>
<comment type="cofactor">
    <cofactor evidence="7">
        <name>Zn(2+)</name>
        <dbReference type="ChEBI" id="CHEBI:29105"/>
    </cofactor>
    <text evidence="7">Binds 1 zinc ion.</text>
</comment>
<dbReference type="InterPro" id="IPR045090">
    <property type="entry name" value="Pept_M3A_M3B"/>
</dbReference>
<dbReference type="GO" id="GO:0006508">
    <property type="term" value="P:proteolysis"/>
    <property type="evidence" value="ECO:0007669"/>
    <property type="project" value="UniProtKB-KW"/>
</dbReference>
<evidence type="ECO:0000256" key="2">
    <source>
        <dbReference type="ARBA" id="ARBA00022670"/>
    </source>
</evidence>
<feature type="domain" description="Peptidase M3A/M3B catalytic" evidence="8">
    <location>
        <begin position="238"/>
        <end position="686"/>
    </location>
</feature>
<dbReference type="Gene3D" id="1.10.1370.10">
    <property type="entry name" value="Neurolysin, domain 3"/>
    <property type="match status" value="1"/>
</dbReference>
<evidence type="ECO:0000256" key="6">
    <source>
        <dbReference type="ARBA" id="ARBA00023049"/>
    </source>
</evidence>
<dbReference type="FunFam" id="3.40.390.10:FF:000009">
    <property type="entry name" value="Oligopeptidase A"/>
    <property type="match status" value="1"/>
</dbReference>
<keyword evidence="2 7" id="KW-0645">Protease</keyword>
<dbReference type="SUPFAM" id="SSF55486">
    <property type="entry name" value="Metalloproteases ('zincins'), catalytic domain"/>
    <property type="match status" value="1"/>
</dbReference>
<dbReference type="Gene3D" id="3.40.390.10">
    <property type="entry name" value="Collagenase (Catalytic Domain)"/>
    <property type="match status" value="1"/>
</dbReference>
<dbReference type="GO" id="GO:0046872">
    <property type="term" value="F:metal ion binding"/>
    <property type="evidence" value="ECO:0007669"/>
    <property type="project" value="UniProtKB-UniRule"/>
</dbReference>
<keyword evidence="3 7" id="KW-0479">Metal-binding</keyword>
<dbReference type="AlphaFoldDB" id="A0A1W2AVK0"/>
<protein>
    <submittedName>
        <fullName evidence="9">Peptidyl-dipeptidase Dcp Metallo peptidase. MEROPS family M03A</fullName>
    </submittedName>
</protein>
<dbReference type="InterPro" id="IPR024079">
    <property type="entry name" value="MetalloPept_cat_dom_sf"/>
</dbReference>
<dbReference type="InterPro" id="IPR001567">
    <property type="entry name" value="Pept_M3A_M3B_dom"/>
</dbReference>
<proteinExistence type="inferred from homology"/>
<dbReference type="PANTHER" id="PTHR43660">
    <property type="entry name" value="DIPEPTIDYL CARBOXYPEPTIDASE"/>
    <property type="match status" value="1"/>
</dbReference>
<reference evidence="9 10" key="1">
    <citation type="submission" date="2017-04" db="EMBL/GenBank/DDBJ databases">
        <authorList>
            <person name="Afonso C.L."/>
            <person name="Miller P.J."/>
            <person name="Scott M.A."/>
            <person name="Spackman E."/>
            <person name="Goraichik I."/>
            <person name="Dimitrov K.M."/>
            <person name="Suarez D.L."/>
            <person name="Swayne D.E."/>
        </authorList>
    </citation>
    <scope>NUCLEOTIDE SEQUENCE [LARGE SCALE GENOMIC DNA]</scope>
    <source>
        <strain evidence="9 10">CGMCC 1.10972</strain>
    </source>
</reference>
<dbReference type="Proteomes" id="UP000192656">
    <property type="component" value="Unassembled WGS sequence"/>
</dbReference>
<dbReference type="EMBL" id="FWXR01000005">
    <property type="protein sequence ID" value="SMC64580.1"/>
    <property type="molecule type" value="Genomic_DNA"/>
</dbReference>
<keyword evidence="5 7" id="KW-0862">Zinc</keyword>
<comment type="similarity">
    <text evidence="1 7">Belongs to the peptidase M3 family.</text>
</comment>
<dbReference type="GO" id="GO:0004180">
    <property type="term" value="F:carboxypeptidase activity"/>
    <property type="evidence" value="ECO:0007669"/>
    <property type="project" value="TreeGrafter"/>
</dbReference>
<sequence length="690" mass="76056">MRSFFSSTPSNRHPESGLCDNSAQALIALAGSMSPSAFRDRFHAAMARHRSEIAAILASSETPTFENTIAALEAAGRDLAETTRLFGVVAGTSTTKDIQALEREIMPELSRHGSAIALNPQLFARVEAVYDGEMASPALSPEDRRLLERTYRGLLRSGAQLSEADRTRFADIGAELSELGTGFSQNILADEADWSLDLGPDDLGGLPGWLVSSLAAAAQDRGKSGHVLTLSRSLVVPFLTYSDRADLREKAFEAWTKRGENDGPSDNRAIMAKILKLRQEKAALLGFASYAAYKLDDQMAKEPKNVRDLLMRVWEPARERAKADAAALADLAREAGQNADILASDWRYYAQKRRLRDLDVDESALKPYFALERMIEAAFDVAGRLFGLSFKEVSGVAAWHPDVRCFEVYDRDGALKGIFLGDYFARSSKRSGAWMSALRSQHKMGEGQTPIIYNVCNFSKPPAGTPALLSLDDARTLFHEFGHALHGLLSDVTWPSLSGTAVARDFVELPSQLYEHWLMVPDILEAHARHVETGDPLPKALVDKVIAAQMIDAGFDTVEYTASAIVDLDLHERAEIEPKPLEIERETLERIGMPDAIVMRHRSPHFAHIFSGEGYSAGYYSYMWSEVLDADAFEAFREAGDPFEPAIAAKLHDHIYSAGDSEDPAVLYERFRGRAPNPEALMRKRGFAAG</sequence>
<evidence type="ECO:0000256" key="3">
    <source>
        <dbReference type="ARBA" id="ARBA00022723"/>
    </source>
</evidence>
<evidence type="ECO:0000259" key="8">
    <source>
        <dbReference type="Pfam" id="PF01432"/>
    </source>
</evidence>
<evidence type="ECO:0000256" key="1">
    <source>
        <dbReference type="ARBA" id="ARBA00006040"/>
    </source>
</evidence>
<dbReference type="CDD" id="cd06456">
    <property type="entry name" value="M3A_DCP"/>
    <property type="match status" value="1"/>
</dbReference>